<feature type="domain" description="Helix-turn-helix" evidence="1">
    <location>
        <begin position="215"/>
        <end position="275"/>
    </location>
</feature>
<dbReference type="AlphaFoldDB" id="A0A8S2EHI9"/>
<name>A0A8S2EHI9_9BILA</name>
<dbReference type="PANTHER" id="PTHR21301:SF10">
    <property type="entry name" value="REVERSE TRANSCRIPTASE DOMAIN-CONTAINING PROTEIN"/>
    <property type="match status" value="1"/>
</dbReference>
<sequence length="331" mass="38369">MLRTQAYEEITDDHCPLADNLRAVQTLLDYLVTKNGLTKKQCHYLLPKLGNLELRHYHGLPKPHKPGTPLRPIIASINAPATSVSKKYVADGRLKLTTRFITADVTDLYTMIPRQGALDALARFCLEHSKQGKIGTLAIDYIMKMARLILDTNNFVYNNKYYRQIRGGAVASALTQVLANIFMLEWEHDLIQYQIARHEIYGRTTLYHKPAAEPYILPRKSDHPRHSHRNIPYGALVRALRICSNRHDFNTELVRIDMTLLLNGYPPNFITKQFNRLFDSNHDMSLLIRMDEHIYHRIHHTLLHQPTRREKQLQEMMQNPVESPSILQPKV</sequence>
<proteinExistence type="predicted"/>
<evidence type="ECO:0000313" key="3">
    <source>
        <dbReference type="EMBL" id="CAF4016520.1"/>
    </source>
</evidence>
<dbReference type="InterPro" id="IPR058912">
    <property type="entry name" value="HTH_animal"/>
</dbReference>
<accession>A0A8S2EHI9</accession>
<dbReference type="EMBL" id="CAJOBA010036093">
    <property type="protein sequence ID" value="CAF4016520.1"/>
    <property type="molecule type" value="Genomic_DNA"/>
</dbReference>
<comment type="caution">
    <text evidence="2">The sequence shown here is derived from an EMBL/GenBank/DDBJ whole genome shotgun (WGS) entry which is preliminary data.</text>
</comment>
<dbReference type="PANTHER" id="PTHR21301">
    <property type="entry name" value="REVERSE TRANSCRIPTASE"/>
    <property type="match status" value="1"/>
</dbReference>
<gene>
    <name evidence="2" type="ORF">OVA965_LOCUS24276</name>
    <name evidence="3" type="ORF">TMI583_LOCUS24995</name>
</gene>
<evidence type="ECO:0000313" key="4">
    <source>
        <dbReference type="Proteomes" id="UP000677228"/>
    </source>
</evidence>
<protein>
    <recommendedName>
        <fullName evidence="1">Helix-turn-helix domain-containing protein</fullName>
    </recommendedName>
</protein>
<evidence type="ECO:0000313" key="2">
    <source>
        <dbReference type="EMBL" id="CAF1207319.1"/>
    </source>
</evidence>
<dbReference type="Proteomes" id="UP000677228">
    <property type="component" value="Unassembled WGS sequence"/>
</dbReference>
<organism evidence="2 4">
    <name type="scientific">Didymodactylos carnosus</name>
    <dbReference type="NCBI Taxonomy" id="1234261"/>
    <lineage>
        <taxon>Eukaryota</taxon>
        <taxon>Metazoa</taxon>
        <taxon>Spiralia</taxon>
        <taxon>Gnathifera</taxon>
        <taxon>Rotifera</taxon>
        <taxon>Eurotatoria</taxon>
        <taxon>Bdelloidea</taxon>
        <taxon>Philodinida</taxon>
        <taxon>Philodinidae</taxon>
        <taxon>Didymodactylos</taxon>
    </lineage>
</organism>
<evidence type="ECO:0000259" key="1">
    <source>
        <dbReference type="Pfam" id="PF26215"/>
    </source>
</evidence>
<dbReference type="EMBL" id="CAJNOK010014560">
    <property type="protein sequence ID" value="CAF1207319.1"/>
    <property type="molecule type" value="Genomic_DNA"/>
</dbReference>
<reference evidence="2" key="1">
    <citation type="submission" date="2021-02" db="EMBL/GenBank/DDBJ databases">
        <authorList>
            <person name="Nowell W R."/>
        </authorList>
    </citation>
    <scope>NUCLEOTIDE SEQUENCE</scope>
</reference>
<dbReference type="Proteomes" id="UP000682733">
    <property type="component" value="Unassembled WGS sequence"/>
</dbReference>
<dbReference type="Pfam" id="PF26215">
    <property type="entry name" value="HTH_animal"/>
    <property type="match status" value="1"/>
</dbReference>